<feature type="signal peptide" evidence="7">
    <location>
        <begin position="1"/>
        <end position="23"/>
    </location>
</feature>
<reference evidence="9" key="2">
    <citation type="journal article" date="2017" name="J. Anim. Genet.">
        <title>Multiple reference genome sequences of hot pepper reveal the massive evolution of plant disease resistance genes by retroduplication.</title>
        <authorList>
            <person name="Kim S."/>
            <person name="Park J."/>
            <person name="Yeom S.-I."/>
            <person name="Kim Y.-M."/>
            <person name="Seo E."/>
            <person name="Kim K.-T."/>
            <person name="Kim M.-S."/>
            <person name="Lee J.M."/>
            <person name="Cheong K."/>
            <person name="Shin H.-S."/>
            <person name="Kim S.-B."/>
            <person name="Han K."/>
            <person name="Lee J."/>
            <person name="Park M."/>
            <person name="Lee H.-A."/>
            <person name="Lee H.-Y."/>
            <person name="Lee Y."/>
            <person name="Oh S."/>
            <person name="Lee J.H."/>
            <person name="Choi E."/>
            <person name="Choi E."/>
            <person name="Lee S.E."/>
            <person name="Jeon J."/>
            <person name="Kim H."/>
            <person name="Choi G."/>
            <person name="Song H."/>
            <person name="Lee J."/>
            <person name="Lee S.-C."/>
            <person name="Kwon J.-K."/>
            <person name="Lee H.-Y."/>
            <person name="Koo N."/>
            <person name="Hong Y."/>
            <person name="Kim R.W."/>
            <person name="Kang W.-H."/>
            <person name="Huh J.H."/>
            <person name="Kang B.-C."/>
            <person name="Yang T.-J."/>
            <person name="Lee Y.-H."/>
            <person name="Bennetzen J.L."/>
            <person name="Choi D."/>
        </authorList>
    </citation>
    <scope>NUCLEOTIDE SEQUENCE [LARGE SCALE GENOMIC DNA]</scope>
    <source>
        <strain evidence="9">cv. PBC81</strain>
    </source>
</reference>
<evidence type="ECO:0000256" key="7">
    <source>
        <dbReference type="SAM" id="SignalP"/>
    </source>
</evidence>
<dbReference type="InterPro" id="IPR034294">
    <property type="entry name" value="Aquaporin_transptr"/>
</dbReference>
<dbReference type="GO" id="GO:0015250">
    <property type="term" value="F:water channel activity"/>
    <property type="evidence" value="ECO:0007669"/>
    <property type="project" value="TreeGrafter"/>
</dbReference>
<sequence length="120" mass="12593">MGIIGPIAIGLICSANILSGGTAFGAAMNPAMSFCQAVISKIWTNHWVYWLGTFVGGAIADVEEGHPINENKENDSSYDSHQRSQSNEAQDDPASPDSIVNSSSMANPAVIPINDSGDRA</sequence>
<feature type="chain" id="PRO_5013646377" evidence="7">
    <location>
        <begin position="24"/>
        <end position="120"/>
    </location>
</feature>
<comment type="similarity">
    <text evidence="5">Belongs to the MIP/aquaporin (TC 1.A.8) family.</text>
</comment>
<organism evidence="8 9">
    <name type="scientific">Capsicum baccatum</name>
    <name type="common">Peruvian pepper</name>
    <dbReference type="NCBI Taxonomy" id="33114"/>
    <lineage>
        <taxon>Eukaryota</taxon>
        <taxon>Viridiplantae</taxon>
        <taxon>Streptophyta</taxon>
        <taxon>Embryophyta</taxon>
        <taxon>Tracheophyta</taxon>
        <taxon>Spermatophyta</taxon>
        <taxon>Magnoliopsida</taxon>
        <taxon>eudicotyledons</taxon>
        <taxon>Gunneridae</taxon>
        <taxon>Pentapetalae</taxon>
        <taxon>asterids</taxon>
        <taxon>lamiids</taxon>
        <taxon>Solanales</taxon>
        <taxon>Solanaceae</taxon>
        <taxon>Solanoideae</taxon>
        <taxon>Capsiceae</taxon>
        <taxon>Capsicum</taxon>
    </lineage>
</organism>
<protein>
    <submittedName>
        <fullName evidence="8">Aquaporin TIP1-1</fullName>
    </submittedName>
</protein>
<dbReference type="PANTHER" id="PTHR45665">
    <property type="entry name" value="AQUAPORIN-8"/>
    <property type="match status" value="1"/>
</dbReference>
<feature type="region of interest" description="Disordered" evidence="6">
    <location>
        <begin position="65"/>
        <end position="120"/>
    </location>
</feature>
<evidence type="ECO:0000256" key="6">
    <source>
        <dbReference type="SAM" id="MobiDB-lite"/>
    </source>
</evidence>
<keyword evidence="3" id="KW-1133">Transmembrane helix</keyword>
<keyword evidence="4" id="KW-0472">Membrane</keyword>
<evidence type="ECO:0000313" key="8">
    <source>
        <dbReference type="EMBL" id="PHT28322.1"/>
    </source>
</evidence>
<dbReference type="EMBL" id="MLFT02000233">
    <property type="protein sequence ID" value="PHT28322.1"/>
    <property type="molecule type" value="Genomic_DNA"/>
</dbReference>
<dbReference type="STRING" id="33114.A0A2G2V5P6"/>
<dbReference type="PRINTS" id="PR00783">
    <property type="entry name" value="MINTRINSICP"/>
</dbReference>
<dbReference type="AlphaFoldDB" id="A0A2G2V5P6"/>
<gene>
    <name evidence="8" type="ORF">CQW23_32069</name>
</gene>
<keyword evidence="9" id="KW-1185">Reference proteome</keyword>
<evidence type="ECO:0000256" key="1">
    <source>
        <dbReference type="ARBA" id="ARBA00004141"/>
    </source>
</evidence>
<dbReference type="OrthoDB" id="3222at2759"/>
<name>A0A2G2V5P6_CAPBA</name>
<comment type="subcellular location">
    <subcellularLocation>
        <location evidence="1">Membrane</location>
        <topology evidence="1">Multi-pass membrane protein</topology>
    </subcellularLocation>
</comment>
<feature type="compositionally biased region" description="Basic and acidic residues" evidence="6">
    <location>
        <begin position="65"/>
        <end position="82"/>
    </location>
</feature>
<keyword evidence="5" id="KW-0813">Transport</keyword>
<dbReference type="InterPro" id="IPR000425">
    <property type="entry name" value="MIP"/>
</dbReference>
<dbReference type="Pfam" id="PF00230">
    <property type="entry name" value="MIP"/>
    <property type="match status" value="1"/>
</dbReference>
<evidence type="ECO:0000256" key="3">
    <source>
        <dbReference type="ARBA" id="ARBA00022989"/>
    </source>
</evidence>
<dbReference type="Gene3D" id="1.20.1080.10">
    <property type="entry name" value="Glycerol uptake facilitator protein"/>
    <property type="match status" value="1"/>
</dbReference>
<evidence type="ECO:0000313" key="9">
    <source>
        <dbReference type="Proteomes" id="UP000224567"/>
    </source>
</evidence>
<dbReference type="PANTHER" id="PTHR45665:SF32">
    <property type="entry name" value="AQUAPORIN TIP1-3-LIKE"/>
    <property type="match status" value="1"/>
</dbReference>
<comment type="caution">
    <text evidence="8">The sequence shown here is derived from an EMBL/GenBank/DDBJ whole genome shotgun (WGS) entry which is preliminary data.</text>
</comment>
<keyword evidence="2 5" id="KW-0812">Transmembrane</keyword>
<dbReference type="InterPro" id="IPR023271">
    <property type="entry name" value="Aquaporin-like"/>
</dbReference>
<accession>A0A2G2V5P6</accession>
<reference evidence="8 9" key="1">
    <citation type="journal article" date="2017" name="Genome Biol.">
        <title>New reference genome sequences of hot pepper reveal the massive evolution of plant disease-resistance genes by retroduplication.</title>
        <authorList>
            <person name="Kim S."/>
            <person name="Park J."/>
            <person name="Yeom S.I."/>
            <person name="Kim Y.M."/>
            <person name="Seo E."/>
            <person name="Kim K.T."/>
            <person name="Kim M.S."/>
            <person name="Lee J.M."/>
            <person name="Cheong K."/>
            <person name="Shin H.S."/>
            <person name="Kim S.B."/>
            <person name="Han K."/>
            <person name="Lee J."/>
            <person name="Park M."/>
            <person name="Lee H.A."/>
            <person name="Lee H.Y."/>
            <person name="Lee Y."/>
            <person name="Oh S."/>
            <person name="Lee J.H."/>
            <person name="Choi E."/>
            <person name="Choi E."/>
            <person name="Lee S.E."/>
            <person name="Jeon J."/>
            <person name="Kim H."/>
            <person name="Choi G."/>
            <person name="Song H."/>
            <person name="Lee J."/>
            <person name="Lee S.C."/>
            <person name="Kwon J.K."/>
            <person name="Lee H.Y."/>
            <person name="Koo N."/>
            <person name="Hong Y."/>
            <person name="Kim R.W."/>
            <person name="Kang W.H."/>
            <person name="Huh J.H."/>
            <person name="Kang B.C."/>
            <person name="Yang T.J."/>
            <person name="Lee Y.H."/>
            <person name="Bennetzen J.L."/>
            <person name="Choi D."/>
        </authorList>
    </citation>
    <scope>NUCLEOTIDE SEQUENCE [LARGE SCALE GENOMIC DNA]</scope>
    <source>
        <strain evidence="9">cv. PBC81</strain>
        <tissue evidence="8">Leaf</tissue>
    </source>
</reference>
<keyword evidence="7" id="KW-0732">Signal</keyword>
<proteinExistence type="inferred from homology"/>
<evidence type="ECO:0000256" key="2">
    <source>
        <dbReference type="ARBA" id="ARBA00022692"/>
    </source>
</evidence>
<dbReference type="GO" id="GO:0016020">
    <property type="term" value="C:membrane"/>
    <property type="evidence" value="ECO:0007669"/>
    <property type="project" value="UniProtKB-SubCell"/>
</dbReference>
<evidence type="ECO:0000256" key="4">
    <source>
        <dbReference type="ARBA" id="ARBA00023136"/>
    </source>
</evidence>
<evidence type="ECO:0000256" key="5">
    <source>
        <dbReference type="RuleBase" id="RU000477"/>
    </source>
</evidence>
<dbReference type="SUPFAM" id="SSF81338">
    <property type="entry name" value="Aquaporin-like"/>
    <property type="match status" value="1"/>
</dbReference>
<dbReference type="Proteomes" id="UP000224567">
    <property type="component" value="Unassembled WGS sequence"/>
</dbReference>